<dbReference type="InterPro" id="IPR036688">
    <property type="entry name" value="MoeA_C_domain_IV_sf"/>
</dbReference>
<dbReference type="UniPathway" id="UPA00344"/>
<dbReference type="AlphaFoldDB" id="A0A5M6HUI8"/>
<keyword evidence="8 11" id="KW-0460">Magnesium</keyword>
<keyword evidence="14" id="KW-1185">Reference proteome</keyword>
<dbReference type="InterPro" id="IPR008284">
    <property type="entry name" value="MoCF_biosynth_CS"/>
</dbReference>
<evidence type="ECO:0000256" key="3">
    <source>
        <dbReference type="ARBA" id="ARBA00005046"/>
    </source>
</evidence>
<dbReference type="Gene3D" id="3.90.105.10">
    <property type="entry name" value="Molybdopterin biosynthesis moea protein, domain 2"/>
    <property type="match status" value="1"/>
</dbReference>
<evidence type="ECO:0000313" key="13">
    <source>
        <dbReference type="EMBL" id="KAA5599521.1"/>
    </source>
</evidence>
<dbReference type="SMART" id="SM00852">
    <property type="entry name" value="MoCF_biosynth"/>
    <property type="match status" value="1"/>
</dbReference>
<organism evidence="13 14">
    <name type="scientific">Blastochloris sulfoviridis</name>
    <dbReference type="NCBI Taxonomy" id="50712"/>
    <lineage>
        <taxon>Bacteria</taxon>
        <taxon>Pseudomonadati</taxon>
        <taxon>Pseudomonadota</taxon>
        <taxon>Alphaproteobacteria</taxon>
        <taxon>Hyphomicrobiales</taxon>
        <taxon>Blastochloridaceae</taxon>
        <taxon>Blastochloris</taxon>
    </lineage>
</organism>
<dbReference type="OrthoDB" id="9804758at2"/>
<dbReference type="GO" id="GO:0005829">
    <property type="term" value="C:cytosol"/>
    <property type="evidence" value="ECO:0007669"/>
    <property type="project" value="TreeGrafter"/>
</dbReference>
<keyword evidence="9 11" id="KW-0501">Molybdenum cofactor biosynthesis</keyword>
<keyword evidence="7 11" id="KW-0479">Metal-binding</keyword>
<dbReference type="EC" id="2.10.1.1" evidence="11"/>
<keyword evidence="6 11" id="KW-0808">Transferase</keyword>
<evidence type="ECO:0000256" key="4">
    <source>
        <dbReference type="ARBA" id="ARBA00010763"/>
    </source>
</evidence>
<dbReference type="PANTHER" id="PTHR10192:SF5">
    <property type="entry name" value="GEPHYRIN"/>
    <property type="match status" value="1"/>
</dbReference>
<keyword evidence="5 11" id="KW-0500">Molybdenum</keyword>
<dbReference type="FunFam" id="3.40.980.10:FF:000004">
    <property type="entry name" value="Molybdopterin molybdenumtransferase"/>
    <property type="match status" value="1"/>
</dbReference>
<dbReference type="PANTHER" id="PTHR10192">
    <property type="entry name" value="MOLYBDOPTERIN BIOSYNTHESIS PROTEIN"/>
    <property type="match status" value="1"/>
</dbReference>
<comment type="similarity">
    <text evidence="4 11">Belongs to the MoeA family.</text>
</comment>
<evidence type="ECO:0000259" key="12">
    <source>
        <dbReference type="SMART" id="SM00852"/>
    </source>
</evidence>
<evidence type="ECO:0000256" key="2">
    <source>
        <dbReference type="ARBA" id="ARBA00002901"/>
    </source>
</evidence>
<dbReference type="InterPro" id="IPR001453">
    <property type="entry name" value="MoaB/Mog_dom"/>
</dbReference>
<dbReference type="Pfam" id="PF03454">
    <property type="entry name" value="MoeA_C"/>
    <property type="match status" value="1"/>
</dbReference>
<dbReference type="EMBL" id="VWPL01000021">
    <property type="protein sequence ID" value="KAA5599521.1"/>
    <property type="molecule type" value="Genomic_DNA"/>
</dbReference>
<sequence length="403" mass="41955">MTLIALDEAQRRVVDGTEPLPAEDVALAAAHGRVLAADVRARRTQPATDVSAMDGYAVRHADLAAPPSRLRLAGTSAAGCPFAGRLAPGQAVRIFTGAVVPEGADTVVMQEDCTAEDDAVLVAAAPHRGRHIRQRGLDFSEGRVLLPAGLRVSARAIGLAAAMNHPTLPVHRRPRVALFSTGDELVPPGVIPAEGQIVASNGPYLTAALAAEGAEVVDLGLVPDRLEATVAAVQAAHGMDADVLVTTGGASVGEHDMMHRALQADGVDLDFWRIALRPGRPLIFGRRDGMRVLGLPGNPVSAFTCALLFLLPLVRALSGRADILPQTEPARLGTSLPAGDRRAELLRGTLAHPPDGPLIATPFSEQDSSMVSLLAAADCCILREPFAPAAAAGEPCRIIRLGL</sequence>
<comment type="catalytic activity">
    <reaction evidence="10">
        <text>adenylyl-molybdopterin + molybdate = Mo-molybdopterin + AMP + H(+)</text>
        <dbReference type="Rhea" id="RHEA:35047"/>
        <dbReference type="ChEBI" id="CHEBI:15378"/>
        <dbReference type="ChEBI" id="CHEBI:36264"/>
        <dbReference type="ChEBI" id="CHEBI:62727"/>
        <dbReference type="ChEBI" id="CHEBI:71302"/>
        <dbReference type="ChEBI" id="CHEBI:456215"/>
        <dbReference type="EC" id="2.10.1.1"/>
    </reaction>
</comment>
<dbReference type="NCBIfam" id="NF045515">
    <property type="entry name" value="Glp_gephyrin"/>
    <property type="match status" value="1"/>
</dbReference>
<accession>A0A5M6HUI8</accession>
<dbReference type="SUPFAM" id="SSF63867">
    <property type="entry name" value="MoeA C-terminal domain-like"/>
    <property type="match status" value="1"/>
</dbReference>
<dbReference type="GO" id="GO:0061599">
    <property type="term" value="F:molybdopterin molybdotransferase activity"/>
    <property type="evidence" value="ECO:0007669"/>
    <property type="project" value="UniProtKB-UniRule"/>
</dbReference>
<dbReference type="Gene3D" id="2.40.340.10">
    <property type="entry name" value="MoeA, C-terminal, domain IV"/>
    <property type="match status" value="1"/>
</dbReference>
<dbReference type="NCBIfam" id="TIGR00177">
    <property type="entry name" value="molyb_syn"/>
    <property type="match status" value="1"/>
</dbReference>
<evidence type="ECO:0000256" key="8">
    <source>
        <dbReference type="ARBA" id="ARBA00022842"/>
    </source>
</evidence>
<evidence type="ECO:0000256" key="11">
    <source>
        <dbReference type="RuleBase" id="RU365090"/>
    </source>
</evidence>
<dbReference type="CDD" id="cd00887">
    <property type="entry name" value="MoeA"/>
    <property type="match status" value="1"/>
</dbReference>
<proteinExistence type="inferred from homology"/>
<protein>
    <recommendedName>
        <fullName evidence="11">Molybdopterin molybdenumtransferase</fullName>
        <ecNumber evidence="11">2.10.1.1</ecNumber>
    </recommendedName>
</protein>
<comment type="cofactor">
    <cofactor evidence="1 11">
        <name>Mg(2+)</name>
        <dbReference type="ChEBI" id="CHEBI:18420"/>
    </cofactor>
</comment>
<dbReference type="InterPro" id="IPR036135">
    <property type="entry name" value="MoeA_linker/N_sf"/>
</dbReference>
<dbReference type="SUPFAM" id="SSF53218">
    <property type="entry name" value="Molybdenum cofactor biosynthesis proteins"/>
    <property type="match status" value="1"/>
</dbReference>
<reference evidence="13 14" key="1">
    <citation type="submission" date="2019-09" db="EMBL/GenBank/DDBJ databases">
        <title>Draft Whole-Genome sequence of Blastochloris sulfoviridis DSM 729.</title>
        <authorList>
            <person name="Meyer T.E."/>
            <person name="Kyndt J.A."/>
        </authorList>
    </citation>
    <scope>NUCLEOTIDE SEQUENCE [LARGE SCALE GENOMIC DNA]</scope>
    <source>
        <strain evidence="13 14">DSM 729</strain>
    </source>
</reference>
<dbReference type="InterPro" id="IPR005111">
    <property type="entry name" value="MoeA_C_domain_IV"/>
</dbReference>
<evidence type="ECO:0000256" key="9">
    <source>
        <dbReference type="ARBA" id="ARBA00023150"/>
    </source>
</evidence>
<evidence type="ECO:0000256" key="6">
    <source>
        <dbReference type="ARBA" id="ARBA00022679"/>
    </source>
</evidence>
<evidence type="ECO:0000256" key="10">
    <source>
        <dbReference type="ARBA" id="ARBA00047317"/>
    </source>
</evidence>
<feature type="domain" description="MoaB/Mog" evidence="12">
    <location>
        <begin position="177"/>
        <end position="316"/>
    </location>
</feature>
<dbReference type="Pfam" id="PF00994">
    <property type="entry name" value="MoCF_biosynth"/>
    <property type="match status" value="1"/>
</dbReference>
<gene>
    <name evidence="13" type="ORF">F1193_11875</name>
</gene>
<dbReference type="InterPro" id="IPR005110">
    <property type="entry name" value="MoeA_linker/N"/>
</dbReference>
<dbReference type="RefSeq" id="WP_150098012.1">
    <property type="nucleotide sequence ID" value="NZ_VWPL01000021.1"/>
</dbReference>
<comment type="caution">
    <text evidence="13">The sequence shown here is derived from an EMBL/GenBank/DDBJ whole genome shotgun (WGS) entry which is preliminary data.</text>
</comment>
<dbReference type="Proteomes" id="UP000323886">
    <property type="component" value="Unassembled WGS sequence"/>
</dbReference>
<dbReference type="InterPro" id="IPR036425">
    <property type="entry name" value="MoaB/Mog-like_dom_sf"/>
</dbReference>
<name>A0A5M6HUI8_9HYPH</name>
<dbReference type="Gene3D" id="3.40.980.10">
    <property type="entry name" value="MoaB/Mog-like domain"/>
    <property type="match status" value="1"/>
</dbReference>
<evidence type="ECO:0000256" key="1">
    <source>
        <dbReference type="ARBA" id="ARBA00001946"/>
    </source>
</evidence>
<evidence type="ECO:0000256" key="7">
    <source>
        <dbReference type="ARBA" id="ARBA00022723"/>
    </source>
</evidence>
<evidence type="ECO:0000256" key="5">
    <source>
        <dbReference type="ARBA" id="ARBA00022505"/>
    </source>
</evidence>
<dbReference type="Pfam" id="PF03453">
    <property type="entry name" value="MoeA_N"/>
    <property type="match status" value="1"/>
</dbReference>
<dbReference type="GO" id="GO:0046872">
    <property type="term" value="F:metal ion binding"/>
    <property type="evidence" value="ECO:0007669"/>
    <property type="project" value="UniProtKB-UniRule"/>
</dbReference>
<dbReference type="InterPro" id="IPR038987">
    <property type="entry name" value="MoeA-like"/>
</dbReference>
<comment type="function">
    <text evidence="2 11">Catalyzes the insertion of molybdate into adenylated molybdopterin with the concomitant release of AMP.</text>
</comment>
<evidence type="ECO:0000313" key="14">
    <source>
        <dbReference type="Proteomes" id="UP000323886"/>
    </source>
</evidence>
<comment type="pathway">
    <text evidence="3 11">Cofactor biosynthesis; molybdopterin biosynthesis.</text>
</comment>
<dbReference type="GO" id="GO:0006777">
    <property type="term" value="P:Mo-molybdopterin cofactor biosynthetic process"/>
    <property type="evidence" value="ECO:0007669"/>
    <property type="project" value="UniProtKB-UniRule"/>
</dbReference>
<dbReference type="PROSITE" id="PS01079">
    <property type="entry name" value="MOCF_BIOSYNTHESIS_2"/>
    <property type="match status" value="1"/>
</dbReference>
<dbReference type="SUPFAM" id="SSF63882">
    <property type="entry name" value="MoeA N-terminal region -like"/>
    <property type="match status" value="1"/>
</dbReference>
<dbReference type="Gene3D" id="2.170.190.11">
    <property type="entry name" value="Molybdopterin biosynthesis moea protein, domain 3"/>
    <property type="match status" value="1"/>
</dbReference>